<evidence type="ECO:0000256" key="2">
    <source>
        <dbReference type="ARBA" id="ARBA00022679"/>
    </source>
</evidence>
<dbReference type="SMART" id="SM00387">
    <property type="entry name" value="HATPase_c"/>
    <property type="match status" value="1"/>
</dbReference>
<dbReference type="Pfam" id="PF14689">
    <property type="entry name" value="SPOB_a"/>
    <property type="match status" value="1"/>
</dbReference>
<dbReference type="Gene3D" id="3.30.565.10">
    <property type="entry name" value="Histidine kinase-like ATPase, C-terminal domain"/>
    <property type="match status" value="1"/>
</dbReference>
<dbReference type="Gene3D" id="1.10.287.130">
    <property type="match status" value="1"/>
</dbReference>
<accession>A0A1M5V7S4</accession>
<keyword evidence="1" id="KW-0597">Phosphoprotein</keyword>
<organism evidence="5 6">
    <name type="scientific">Clostridium collagenovorans DSM 3089</name>
    <dbReference type="NCBI Taxonomy" id="1121306"/>
    <lineage>
        <taxon>Bacteria</taxon>
        <taxon>Bacillati</taxon>
        <taxon>Bacillota</taxon>
        <taxon>Clostridia</taxon>
        <taxon>Eubacteriales</taxon>
        <taxon>Clostridiaceae</taxon>
        <taxon>Clostridium</taxon>
    </lineage>
</organism>
<dbReference type="OrthoDB" id="1634477at2"/>
<dbReference type="SUPFAM" id="SSF55890">
    <property type="entry name" value="Sporulation response regulatory protein Spo0B"/>
    <property type="match status" value="1"/>
</dbReference>
<dbReference type="InterPro" id="IPR003594">
    <property type="entry name" value="HATPase_dom"/>
</dbReference>
<dbReference type="InterPro" id="IPR032834">
    <property type="entry name" value="NatK-like_C"/>
</dbReference>
<dbReference type="SUPFAM" id="SSF55874">
    <property type="entry name" value="ATPase domain of HSP90 chaperone/DNA topoisomerase II/histidine kinase"/>
    <property type="match status" value="1"/>
</dbReference>
<gene>
    <name evidence="5" type="ORF">SAMN02745196_01158</name>
</gene>
<evidence type="ECO:0000256" key="3">
    <source>
        <dbReference type="ARBA" id="ARBA00022777"/>
    </source>
</evidence>
<dbReference type="InterPro" id="IPR016120">
    <property type="entry name" value="Sig_transdc_His_kin_SpoOB"/>
</dbReference>
<feature type="domain" description="Histidine kinase/HSP90-like ATPase" evidence="4">
    <location>
        <begin position="119"/>
        <end position="223"/>
    </location>
</feature>
<dbReference type="CDD" id="cd16935">
    <property type="entry name" value="HATPase_AgrC-ComD-like"/>
    <property type="match status" value="1"/>
</dbReference>
<proteinExistence type="predicted"/>
<keyword evidence="6" id="KW-1185">Reference proteome</keyword>
<dbReference type="AlphaFoldDB" id="A0A1M5V7S4"/>
<evidence type="ECO:0000313" key="6">
    <source>
        <dbReference type="Proteomes" id="UP000184526"/>
    </source>
</evidence>
<dbReference type="InterPro" id="IPR039506">
    <property type="entry name" value="SPOB_a"/>
</dbReference>
<reference evidence="5 6" key="1">
    <citation type="submission" date="2016-11" db="EMBL/GenBank/DDBJ databases">
        <authorList>
            <person name="Jaros S."/>
            <person name="Januszkiewicz K."/>
            <person name="Wedrychowicz H."/>
        </authorList>
    </citation>
    <scope>NUCLEOTIDE SEQUENCE [LARGE SCALE GENOMIC DNA]</scope>
    <source>
        <strain evidence="5 6">DSM 3089</strain>
    </source>
</reference>
<protein>
    <submittedName>
        <fullName evidence="5">Sensor_kinase_SpoOB-type, alpha-helical domain</fullName>
    </submittedName>
</protein>
<sequence>MGIFSFIANKLIDKRIKEYQSDLITRHYDEVNSMYIKMRVWRHDYHNHMQIMKAYMSLGQYDKVSDYLCELEDELHNVDTVVKTGNIMVDAILNSKLTLINSRNIETKVMVKVPENINISEMDLCTILGNLLDNALEASEKVEKPIIRIYMGILKGQLYISVANAVSSQLKRRGDRFLSTKNSSNHGFGLMTVDSIVRKYDGYLNRQSEGGIFATEILLPLNKV</sequence>
<dbReference type="GO" id="GO:0000155">
    <property type="term" value="F:phosphorelay sensor kinase activity"/>
    <property type="evidence" value="ECO:0007669"/>
    <property type="project" value="InterPro"/>
</dbReference>
<evidence type="ECO:0000259" key="4">
    <source>
        <dbReference type="SMART" id="SM00387"/>
    </source>
</evidence>
<keyword evidence="2" id="KW-0808">Transferase</keyword>
<dbReference type="EMBL" id="FQXP01000004">
    <property type="protein sequence ID" value="SHH71319.1"/>
    <property type="molecule type" value="Genomic_DNA"/>
</dbReference>
<dbReference type="RefSeq" id="WP_072830969.1">
    <property type="nucleotide sequence ID" value="NZ_FQXP01000004.1"/>
</dbReference>
<dbReference type="STRING" id="1121306.SAMN02745196_01158"/>
<dbReference type="GO" id="GO:0042802">
    <property type="term" value="F:identical protein binding"/>
    <property type="evidence" value="ECO:0007669"/>
    <property type="project" value="TreeGrafter"/>
</dbReference>
<dbReference type="Pfam" id="PF14501">
    <property type="entry name" value="HATPase_c_5"/>
    <property type="match status" value="1"/>
</dbReference>
<dbReference type="PANTHER" id="PTHR40448">
    <property type="entry name" value="TWO-COMPONENT SENSOR HISTIDINE KINASE"/>
    <property type="match status" value="1"/>
</dbReference>
<name>A0A1M5V7S4_9CLOT</name>
<keyword evidence="3 5" id="KW-0418">Kinase</keyword>
<evidence type="ECO:0000313" key="5">
    <source>
        <dbReference type="EMBL" id="SHH71319.1"/>
    </source>
</evidence>
<evidence type="ECO:0000256" key="1">
    <source>
        <dbReference type="ARBA" id="ARBA00022553"/>
    </source>
</evidence>
<dbReference type="InterPro" id="IPR036890">
    <property type="entry name" value="HATPase_C_sf"/>
</dbReference>
<dbReference type="Proteomes" id="UP000184526">
    <property type="component" value="Unassembled WGS sequence"/>
</dbReference>
<dbReference type="PANTHER" id="PTHR40448:SF1">
    <property type="entry name" value="TWO-COMPONENT SENSOR HISTIDINE KINASE"/>
    <property type="match status" value="1"/>
</dbReference>